<dbReference type="SUPFAM" id="SSF159941">
    <property type="entry name" value="MM3350-like"/>
    <property type="match status" value="1"/>
</dbReference>
<comment type="caution">
    <text evidence="2">The sequence shown here is derived from an EMBL/GenBank/DDBJ whole genome shotgun (WGS) entry which is preliminary data.</text>
</comment>
<evidence type="ECO:0000259" key="1">
    <source>
        <dbReference type="Pfam" id="PF07929"/>
    </source>
</evidence>
<evidence type="ECO:0000313" key="2">
    <source>
        <dbReference type="EMBL" id="TCO38142.1"/>
    </source>
</evidence>
<dbReference type="InterPro" id="IPR012912">
    <property type="entry name" value="Plasmid_pRiA4b_Orf3-like"/>
</dbReference>
<dbReference type="RefSeq" id="WP_132157615.1">
    <property type="nucleotide sequence ID" value="NZ_SLWR01000021.1"/>
</dbReference>
<dbReference type="EMBL" id="SLWR01000021">
    <property type="protein sequence ID" value="TCO38142.1"/>
    <property type="molecule type" value="Genomic_DNA"/>
</dbReference>
<dbReference type="Proteomes" id="UP000295573">
    <property type="component" value="Unassembled WGS sequence"/>
</dbReference>
<dbReference type="AlphaFoldDB" id="A0A4R2I2G3"/>
<gene>
    <name evidence="2" type="ORF">EV646_12155</name>
</gene>
<keyword evidence="3" id="KW-1185">Reference proteome</keyword>
<evidence type="ECO:0000313" key="3">
    <source>
        <dbReference type="Proteomes" id="UP000295573"/>
    </source>
</evidence>
<dbReference type="PANTHER" id="PTHR41878:SF1">
    <property type="entry name" value="TNPR PROTEIN"/>
    <property type="match status" value="1"/>
</dbReference>
<organism evidence="2 3">
    <name type="scientific">Kribbella antiqua</name>
    <dbReference type="NCBI Taxonomy" id="2512217"/>
    <lineage>
        <taxon>Bacteria</taxon>
        <taxon>Bacillati</taxon>
        <taxon>Actinomycetota</taxon>
        <taxon>Actinomycetes</taxon>
        <taxon>Propionibacteriales</taxon>
        <taxon>Kribbellaceae</taxon>
        <taxon>Kribbella</taxon>
    </lineage>
</organism>
<dbReference type="InterPro" id="IPR024047">
    <property type="entry name" value="MM3350-like_sf"/>
</dbReference>
<feature type="domain" description="Plasmid pRiA4b Orf3-like" evidence="1">
    <location>
        <begin position="69"/>
        <end position="249"/>
    </location>
</feature>
<accession>A0A4R2I2G3</accession>
<dbReference type="Pfam" id="PF07929">
    <property type="entry name" value="PRiA4_ORF3"/>
    <property type="match status" value="1"/>
</dbReference>
<dbReference type="Gene3D" id="3.10.290.30">
    <property type="entry name" value="MM3350-like"/>
    <property type="match status" value="1"/>
</dbReference>
<proteinExistence type="predicted"/>
<dbReference type="OrthoDB" id="9816539at2"/>
<sequence length="509" mass="55689">MADNHERQAPSLDKAELLEQFKALISGMGSDELHGLLPQMMAAGMDRDPFEQAPPPSRRRARRDDVVTYRVRVDLTGTKPPLWRRLELASDLFLNEVHEVIQAAFGWTDSHLHEFASGKDYYHALTEHYLCPFEVEEGRTGVPEEDVRLDEVLAEQGDALLYLYDFGDDWMHVIKLENARPRDESAPRAVCIGGRRPGPSEDCGGVHGYERITAALDPAHPEHAAAVADYAQRYGDDANPGGYAPSPFDPEEINEALTWLTVAGTDLPGPLDQLVGAIRSATHRHLFQQLIADADLDAPIEIDANAAARMVSPYSWLLDRVGTSGIKLTSAGYLPPSEVEAAMAELGLHEEWIGKGNREVQTLPVLHLRESAQAMGLLRKYRGALLLTPRGRALRSDPLALWWHLAEQMPPASREANETQAGVVFLTTVAAGSVDDANATIAELLTAIGWASSDGTPVTPWMAGEAAWDTKAVLRRLGALVGEPGRSWSDTTTPEGVTFARAALRSWPS</sequence>
<dbReference type="PANTHER" id="PTHR41878">
    <property type="entry name" value="LEXA REPRESSOR-RELATED"/>
    <property type="match status" value="1"/>
</dbReference>
<reference evidence="2 3" key="1">
    <citation type="journal article" date="2015" name="Stand. Genomic Sci.">
        <title>Genomic Encyclopedia of Bacterial and Archaeal Type Strains, Phase III: the genomes of soil and plant-associated and newly described type strains.</title>
        <authorList>
            <person name="Whitman W.B."/>
            <person name="Woyke T."/>
            <person name="Klenk H.P."/>
            <person name="Zhou Y."/>
            <person name="Lilburn T.G."/>
            <person name="Beck B.J."/>
            <person name="De Vos P."/>
            <person name="Vandamme P."/>
            <person name="Eisen J.A."/>
            <person name="Garrity G."/>
            <person name="Hugenholtz P."/>
            <person name="Kyrpides N.C."/>
        </authorList>
    </citation>
    <scope>NUCLEOTIDE SEQUENCE [LARGE SCALE GENOMIC DNA]</scope>
    <source>
        <strain evidence="2 3">VKM Ac-2541</strain>
    </source>
</reference>
<name>A0A4R2I2G3_9ACTN</name>
<protein>
    <submittedName>
        <fullName evidence="2">PRiA4b ORF-3-like protein</fullName>
    </submittedName>
</protein>